<dbReference type="InterPro" id="IPR050845">
    <property type="entry name" value="Cu-binding_ET"/>
</dbReference>
<dbReference type="Pfam" id="PF13473">
    <property type="entry name" value="Cupredoxin_1"/>
    <property type="match status" value="1"/>
</dbReference>
<dbReference type="PANTHER" id="PTHR38439:SF3">
    <property type="entry name" value="COPPER-RESISTANT CUPROPROTEIN COPI"/>
    <property type="match status" value="1"/>
</dbReference>
<keyword evidence="2" id="KW-0186">Copper</keyword>
<comment type="caution">
    <text evidence="4">The sequence shown here is derived from an EMBL/GenBank/DDBJ whole genome shotgun (WGS) entry which is preliminary data.</text>
</comment>
<dbReference type="InterPro" id="IPR008972">
    <property type="entry name" value="Cupredoxin"/>
</dbReference>
<evidence type="ECO:0000259" key="3">
    <source>
        <dbReference type="Pfam" id="PF13473"/>
    </source>
</evidence>
<organism evidence="4 5">
    <name type="scientific">Candidatus Nitronereus thalassa</name>
    <dbReference type="NCBI Taxonomy" id="3020898"/>
    <lineage>
        <taxon>Bacteria</taxon>
        <taxon>Pseudomonadati</taxon>
        <taxon>Nitrospirota</taxon>
        <taxon>Nitrospiria</taxon>
        <taxon>Nitrospirales</taxon>
        <taxon>Nitrospiraceae</taxon>
        <taxon>Candidatus Nitronereus</taxon>
    </lineage>
</organism>
<dbReference type="PANTHER" id="PTHR38439">
    <property type="entry name" value="AURACYANIN-B"/>
    <property type="match status" value="1"/>
</dbReference>
<name>A0ABU3K4C8_9BACT</name>
<dbReference type="RefSeq" id="WP_313831594.1">
    <property type="nucleotide sequence ID" value="NZ_JAQOUE010000001.1"/>
</dbReference>
<reference evidence="4 5" key="1">
    <citation type="journal article" date="2023" name="ISME J.">
        <title>Cultivation and genomic characterization of novel and ubiquitous marine nitrite-oxidizing bacteria from the Nitrospirales.</title>
        <authorList>
            <person name="Mueller A.J."/>
            <person name="Daebeler A."/>
            <person name="Herbold C.W."/>
            <person name="Kirkegaard R.H."/>
            <person name="Daims H."/>
        </authorList>
    </citation>
    <scope>NUCLEOTIDE SEQUENCE [LARGE SCALE GENOMIC DNA]</scope>
    <source>
        <strain evidence="4 5">EB</strain>
    </source>
</reference>
<accession>A0ABU3K4C8</accession>
<evidence type="ECO:0000256" key="2">
    <source>
        <dbReference type="ARBA" id="ARBA00023008"/>
    </source>
</evidence>
<dbReference type="Gene3D" id="2.60.40.420">
    <property type="entry name" value="Cupredoxins - blue copper proteins"/>
    <property type="match status" value="1"/>
</dbReference>
<protein>
    <submittedName>
        <fullName evidence="4">Cupredoxin domain-containing protein</fullName>
    </submittedName>
</protein>
<sequence>MSFRKLRKSFRVVVLGSLLQFLLFPAVVGWGDEPSKITLTPGEDGVQRVTIKMESYAFTPNEIIIRSDIPVSIQLENHSFLVPHNFVIENSPMGLHHEVDVSAGDVVNLQLLLTSPGHYTFFCDKQLLFFPSHREEGMEGHLEVR</sequence>
<keyword evidence="1" id="KW-0479">Metal-binding</keyword>
<evidence type="ECO:0000313" key="5">
    <source>
        <dbReference type="Proteomes" id="UP001250932"/>
    </source>
</evidence>
<gene>
    <name evidence="4" type="ORF">PPG34_02680</name>
</gene>
<dbReference type="InterPro" id="IPR028096">
    <property type="entry name" value="EfeO_Cupredoxin"/>
</dbReference>
<evidence type="ECO:0000256" key="1">
    <source>
        <dbReference type="ARBA" id="ARBA00022723"/>
    </source>
</evidence>
<proteinExistence type="predicted"/>
<dbReference type="EMBL" id="JAQOUE010000001">
    <property type="protein sequence ID" value="MDT7041238.1"/>
    <property type="molecule type" value="Genomic_DNA"/>
</dbReference>
<dbReference type="Proteomes" id="UP001250932">
    <property type="component" value="Unassembled WGS sequence"/>
</dbReference>
<keyword evidence="5" id="KW-1185">Reference proteome</keyword>
<feature type="domain" description="EfeO-type cupredoxin-like" evidence="3">
    <location>
        <begin position="43"/>
        <end position="126"/>
    </location>
</feature>
<dbReference type="SUPFAM" id="SSF49503">
    <property type="entry name" value="Cupredoxins"/>
    <property type="match status" value="1"/>
</dbReference>
<evidence type="ECO:0000313" key="4">
    <source>
        <dbReference type="EMBL" id="MDT7041238.1"/>
    </source>
</evidence>